<dbReference type="InterPro" id="IPR000073">
    <property type="entry name" value="AB_hydrolase_1"/>
</dbReference>
<dbReference type="Gene3D" id="3.40.50.1820">
    <property type="entry name" value="alpha/beta hydrolase"/>
    <property type="match status" value="1"/>
</dbReference>
<keyword evidence="3" id="KW-1185">Reference proteome</keyword>
<dbReference type="Pfam" id="PF12697">
    <property type="entry name" value="Abhydrolase_6"/>
    <property type="match status" value="1"/>
</dbReference>
<dbReference type="GO" id="GO:0016787">
    <property type="term" value="F:hydrolase activity"/>
    <property type="evidence" value="ECO:0007669"/>
    <property type="project" value="UniProtKB-KW"/>
</dbReference>
<accession>A0ABY3PQV3</accession>
<dbReference type="SUPFAM" id="SSF53474">
    <property type="entry name" value="alpha/beta-Hydrolases"/>
    <property type="match status" value="1"/>
</dbReference>
<dbReference type="PANTHER" id="PTHR43689:SF8">
    <property type="entry name" value="ALPHA_BETA-HYDROLASES SUPERFAMILY PROTEIN"/>
    <property type="match status" value="1"/>
</dbReference>
<organism evidence="2 3">
    <name type="scientific">Gloeobacter morelensis MG652769</name>
    <dbReference type="NCBI Taxonomy" id="2781736"/>
    <lineage>
        <taxon>Bacteria</taxon>
        <taxon>Bacillati</taxon>
        <taxon>Cyanobacteriota</taxon>
        <taxon>Cyanophyceae</taxon>
        <taxon>Gloeobacterales</taxon>
        <taxon>Gloeobacteraceae</taxon>
        <taxon>Gloeobacter</taxon>
        <taxon>Gloeobacter morelensis</taxon>
    </lineage>
</organism>
<dbReference type="Proteomes" id="UP001054846">
    <property type="component" value="Chromosome"/>
</dbReference>
<evidence type="ECO:0000313" key="3">
    <source>
        <dbReference type="Proteomes" id="UP001054846"/>
    </source>
</evidence>
<evidence type="ECO:0000259" key="1">
    <source>
        <dbReference type="Pfam" id="PF12697"/>
    </source>
</evidence>
<dbReference type="EMBL" id="CP063845">
    <property type="protein sequence ID" value="UFP96077.1"/>
    <property type="molecule type" value="Genomic_DNA"/>
</dbReference>
<sequence>MGSVLQTTAALGWKRERIAAGAHTLVYAFVERTQNWDDASIYSRTTGNGPPVLLVHSLGGTSEHWRFTMPFLAQQGFEATALDLPGHGASGMPAGELSPRWMGAVLARSLQQPTLLVGNSLGGWVALRAYLERPQMVLGICLVAAAGLEGMPTRPEKLTLGPSGVDLVGGLLATAFYRPEALSEEVRGSFWRGVIAPALLRLSPQGLLDSAALARVRCPVLIAWGKEDRILPVSWAEKFARSLPLHKLAVLPDCGHLPQLECPDAFHHELLPFAEVFRPRMDGSRRV</sequence>
<keyword evidence="2" id="KW-0378">Hydrolase</keyword>
<evidence type="ECO:0000313" key="2">
    <source>
        <dbReference type="EMBL" id="UFP96077.1"/>
    </source>
</evidence>
<dbReference type="InterPro" id="IPR029058">
    <property type="entry name" value="AB_hydrolase_fold"/>
</dbReference>
<name>A0ABY3PQV3_9CYAN</name>
<protein>
    <submittedName>
        <fullName evidence="2">Alpha/beta fold hydrolase</fullName>
    </submittedName>
</protein>
<dbReference type="RefSeq" id="WP_230843320.1">
    <property type="nucleotide sequence ID" value="NZ_CP063845.1"/>
</dbReference>
<proteinExistence type="predicted"/>
<feature type="domain" description="AB hydrolase-1" evidence="1">
    <location>
        <begin position="52"/>
        <end position="266"/>
    </location>
</feature>
<dbReference type="PRINTS" id="PR00111">
    <property type="entry name" value="ABHYDROLASE"/>
</dbReference>
<reference evidence="2 3" key="1">
    <citation type="journal article" date="2021" name="Genome Biol. Evol.">
        <title>Complete Genome Sequencing of a Novel Gloeobacter Species from a Waterfall Cave in Mexico.</title>
        <authorList>
            <person name="Saw J.H."/>
            <person name="Cardona T."/>
            <person name="Montejano G."/>
        </authorList>
    </citation>
    <scope>NUCLEOTIDE SEQUENCE [LARGE SCALE GENOMIC DNA]</scope>
    <source>
        <strain evidence="2">MG652769</strain>
    </source>
</reference>
<gene>
    <name evidence="2" type="ORF">ISF26_07665</name>
</gene>
<dbReference type="PANTHER" id="PTHR43689">
    <property type="entry name" value="HYDROLASE"/>
    <property type="match status" value="1"/>
</dbReference>